<sequence>MPRRTQPATFSDVDWQAPWLAPWRELGVPLADAVACGTPVHEALNAIQGAPIRFVPQAQLPPGAAYEQFIFDTGCVPTRGNLHDFFNGLVWQRFGRTKKHLNQLQAGVMAEQGVRPVRGPLRDACTLLDESGALLQAPPALWQALLARDWQALFVQHRALWGSARVTLFGHAVMEQLVHPRKGITAHVLITFDAINSEVDRDLNLAEQLEAAWLAAKPFAPLPLLGIPGWWPGNEASGFYDDAAVFRPPRPLKTAQIAAPFSDL</sequence>
<dbReference type="KEGG" id="simp:C6571_04685"/>
<reference evidence="1 2" key="1">
    <citation type="submission" date="2018-03" db="EMBL/GenBank/DDBJ databases">
        <title>Genome sequencing of Simplicispira sp.</title>
        <authorList>
            <person name="Kim S.-J."/>
            <person name="Heo J."/>
            <person name="Kwon S.-W."/>
        </authorList>
    </citation>
    <scope>NUCLEOTIDE SEQUENCE [LARGE SCALE GENOMIC DNA]</scope>
    <source>
        <strain evidence="1 2">SC1-8</strain>
    </source>
</reference>
<protein>
    <submittedName>
        <fullName evidence="1">DUF3025 domain-containing protein</fullName>
    </submittedName>
</protein>
<accession>A0A2S0MXS4</accession>
<keyword evidence="2" id="KW-1185">Reference proteome</keyword>
<dbReference type="AlphaFoldDB" id="A0A2S0MXS4"/>
<dbReference type="Proteomes" id="UP000239326">
    <property type="component" value="Chromosome"/>
</dbReference>
<dbReference type="Pfam" id="PF11227">
    <property type="entry name" value="DUF3025"/>
    <property type="match status" value="1"/>
</dbReference>
<proteinExistence type="predicted"/>
<gene>
    <name evidence="1" type="ORF">C6571_04685</name>
</gene>
<evidence type="ECO:0000313" key="1">
    <source>
        <dbReference type="EMBL" id="AVO40675.1"/>
    </source>
</evidence>
<dbReference type="RefSeq" id="WP_106445666.1">
    <property type="nucleotide sequence ID" value="NZ_CP027669.1"/>
</dbReference>
<organism evidence="1 2">
    <name type="scientific">Simplicispira suum</name>
    <dbReference type="NCBI Taxonomy" id="2109915"/>
    <lineage>
        <taxon>Bacteria</taxon>
        <taxon>Pseudomonadati</taxon>
        <taxon>Pseudomonadota</taxon>
        <taxon>Betaproteobacteria</taxon>
        <taxon>Burkholderiales</taxon>
        <taxon>Comamonadaceae</taxon>
        <taxon>Simplicispira</taxon>
    </lineage>
</organism>
<dbReference type="InterPro" id="IPR021390">
    <property type="entry name" value="DUF3025"/>
</dbReference>
<dbReference type="OrthoDB" id="5292474at2"/>
<evidence type="ECO:0000313" key="2">
    <source>
        <dbReference type="Proteomes" id="UP000239326"/>
    </source>
</evidence>
<dbReference type="EMBL" id="CP027669">
    <property type="protein sequence ID" value="AVO40675.1"/>
    <property type="molecule type" value="Genomic_DNA"/>
</dbReference>
<name>A0A2S0MXS4_9BURK</name>